<evidence type="ECO:0000256" key="2">
    <source>
        <dbReference type="ARBA" id="ARBA00010527"/>
    </source>
</evidence>
<keyword evidence="5 14" id="KW-1133">Transmembrane helix</keyword>
<dbReference type="PANTHER" id="PTHR12428:SF65">
    <property type="entry name" value="CYTOCHROME C OXIDASE ASSEMBLY PROTEIN COX18, MITOCHONDRIAL"/>
    <property type="match status" value="1"/>
</dbReference>
<feature type="compositionally biased region" description="Basic and acidic residues" evidence="13">
    <location>
        <begin position="327"/>
        <end position="376"/>
    </location>
</feature>
<dbReference type="InterPro" id="IPR001708">
    <property type="entry name" value="YidC/ALB3/OXA1/COX18"/>
</dbReference>
<evidence type="ECO:0000256" key="9">
    <source>
        <dbReference type="ARBA" id="ARBA00031538"/>
    </source>
</evidence>
<feature type="transmembrane region" description="Helical" evidence="14">
    <location>
        <begin position="185"/>
        <end position="206"/>
    </location>
</feature>
<keyword evidence="4 12" id="KW-0812">Transmembrane</keyword>
<evidence type="ECO:0000313" key="17">
    <source>
        <dbReference type="Proteomes" id="UP000515570"/>
    </source>
</evidence>
<dbReference type="Proteomes" id="UP000515570">
    <property type="component" value="Chromosome"/>
</dbReference>
<feature type="transmembrane region" description="Helical" evidence="14">
    <location>
        <begin position="252"/>
        <end position="272"/>
    </location>
</feature>
<keyword evidence="17" id="KW-1185">Reference proteome</keyword>
<feature type="transmembrane region" description="Helical" evidence="14">
    <location>
        <begin position="100"/>
        <end position="123"/>
    </location>
</feature>
<accession>A0A7G5FBX4</accession>
<evidence type="ECO:0000256" key="4">
    <source>
        <dbReference type="ARBA" id="ARBA00022692"/>
    </source>
</evidence>
<organism evidence="16 17">
    <name type="scientific">Corynebacterium hindlerae</name>
    <dbReference type="NCBI Taxonomy" id="699041"/>
    <lineage>
        <taxon>Bacteria</taxon>
        <taxon>Bacillati</taxon>
        <taxon>Actinomycetota</taxon>
        <taxon>Actinomycetes</taxon>
        <taxon>Mycobacteriales</taxon>
        <taxon>Corynebacteriaceae</taxon>
        <taxon>Corynebacterium</taxon>
    </lineage>
</organism>
<evidence type="ECO:0000256" key="1">
    <source>
        <dbReference type="ARBA" id="ARBA00004141"/>
    </source>
</evidence>
<dbReference type="GO" id="GO:0005886">
    <property type="term" value="C:plasma membrane"/>
    <property type="evidence" value="ECO:0007669"/>
    <property type="project" value="TreeGrafter"/>
</dbReference>
<feature type="transmembrane region" description="Helical" evidence="14">
    <location>
        <begin position="15"/>
        <end position="47"/>
    </location>
</feature>
<evidence type="ECO:0000256" key="12">
    <source>
        <dbReference type="RuleBase" id="RU003945"/>
    </source>
</evidence>
<dbReference type="AlphaFoldDB" id="A0A7G5FBX4"/>
<evidence type="ECO:0000256" key="5">
    <source>
        <dbReference type="ARBA" id="ARBA00022989"/>
    </source>
</evidence>
<comment type="function">
    <text evidence="7">Required for the insertion and/or proper folding and/or complex formation of integral membrane proteins into the membrane. Involved in integration of membrane proteins that insert both dependently and independently of the Sec translocase complex, as well as at least some lipoproteins. Aids folding of multispanning membrane proteins.</text>
</comment>
<dbReference type="NCBIfam" id="TIGR03592">
    <property type="entry name" value="yidC_oxa1_cterm"/>
    <property type="match status" value="1"/>
</dbReference>
<feature type="domain" description="Membrane insertase YidC/Oxa/ALB C-terminal" evidence="15">
    <location>
        <begin position="32"/>
        <end position="267"/>
    </location>
</feature>
<comment type="subunit">
    <text evidence="8">Interacts with the Sec translocase complex via SecD. Specifically interacts with transmembrane segments of nascent integral membrane proteins during membrane integration.</text>
</comment>
<dbReference type="PANTHER" id="PTHR12428">
    <property type="entry name" value="OXA1"/>
    <property type="match status" value="1"/>
</dbReference>
<evidence type="ECO:0000256" key="3">
    <source>
        <dbReference type="ARBA" id="ARBA00015325"/>
    </source>
</evidence>
<evidence type="ECO:0000256" key="8">
    <source>
        <dbReference type="ARBA" id="ARBA00026028"/>
    </source>
</evidence>
<reference evidence="16 17" key="1">
    <citation type="submission" date="2020-07" db="EMBL/GenBank/DDBJ databases">
        <title>non toxigenic Corynebacterium sp. nov from a clinical source.</title>
        <authorList>
            <person name="Bernier A.-M."/>
            <person name="Bernard K."/>
        </authorList>
    </citation>
    <scope>NUCLEOTIDE SEQUENCE [LARGE SCALE GENOMIC DNA]</scope>
    <source>
        <strain evidence="17">NML 93-0612</strain>
    </source>
</reference>
<evidence type="ECO:0000256" key="14">
    <source>
        <dbReference type="SAM" id="Phobius"/>
    </source>
</evidence>
<comment type="subcellular location">
    <subcellularLocation>
        <location evidence="1 12">Membrane</location>
        <topology evidence="1 12">Multi-pass membrane protein</topology>
    </subcellularLocation>
</comment>
<dbReference type="GO" id="GO:0051205">
    <property type="term" value="P:protein insertion into membrane"/>
    <property type="evidence" value="ECO:0007669"/>
    <property type="project" value="TreeGrafter"/>
</dbReference>
<evidence type="ECO:0000256" key="13">
    <source>
        <dbReference type="SAM" id="MobiDB-lite"/>
    </source>
</evidence>
<dbReference type="Pfam" id="PF02096">
    <property type="entry name" value="60KD_IMP"/>
    <property type="match status" value="1"/>
</dbReference>
<dbReference type="NCBIfam" id="NF001300">
    <property type="entry name" value="PRK00247.1"/>
    <property type="match status" value="1"/>
</dbReference>
<evidence type="ECO:0000256" key="7">
    <source>
        <dbReference type="ARBA" id="ARBA00025034"/>
    </source>
</evidence>
<feature type="region of interest" description="Disordered" evidence="13">
    <location>
        <begin position="322"/>
        <end position="389"/>
    </location>
</feature>
<protein>
    <recommendedName>
        <fullName evidence="3">Membrane protein insertase YidC</fullName>
    </recommendedName>
    <alternativeName>
        <fullName evidence="11">Foldase YidC</fullName>
    </alternativeName>
    <alternativeName>
        <fullName evidence="10">Membrane integrase YidC</fullName>
    </alternativeName>
    <alternativeName>
        <fullName evidence="9">Membrane protein YidC</fullName>
    </alternativeName>
</protein>
<evidence type="ECO:0000256" key="10">
    <source>
        <dbReference type="ARBA" id="ARBA00033245"/>
    </source>
</evidence>
<keyword evidence="6 14" id="KW-0472">Membrane</keyword>
<evidence type="ECO:0000256" key="6">
    <source>
        <dbReference type="ARBA" id="ARBA00023136"/>
    </source>
</evidence>
<name>A0A7G5FBX4_9CORY</name>
<evidence type="ECO:0000259" key="15">
    <source>
        <dbReference type="Pfam" id="PF02096"/>
    </source>
</evidence>
<feature type="transmembrane region" description="Helical" evidence="14">
    <location>
        <begin position="226"/>
        <end position="246"/>
    </location>
</feature>
<dbReference type="InterPro" id="IPR028055">
    <property type="entry name" value="YidC/Oxa/ALB_C"/>
</dbReference>
<sequence length="389" mass="45181">MIEFMIYPVSAVMKFWHWLLSSVFGVAPDMAWLLSIFGLIITVRSIIAPTSWMQMKAGRVGVLLKPKFTELKKEFESRTDADATKWHLEKRKELQKEHSYSPLAGCLPVLIQVPVFLGLYQVLLRMARPAEGLDSSHQPIGFLSPTDVAEFLQVRFMDVPLPTYIAMSDERLAMLGTDKQSAIDVIMPLVFAACLFTSTNLAFSTWRSYRTLDWSVGFSVHMIRMLISMVFLVPIMLLFSAITAPLPLAVMLYWFGGNLWTMAQFFFFTWLLEKKYPLSEEYIEFRDTAKAAFKERQADLKKHKRLVRKHRLLMLLQPHKMGTHRRTISEAKDAKRSEKVEATREKKERAKQRRAAEREARQQRLKEKQEARAERRAAKRRPSSEDQME</sequence>
<dbReference type="EMBL" id="CP059833">
    <property type="protein sequence ID" value="QMV84115.1"/>
    <property type="molecule type" value="Genomic_DNA"/>
</dbReference>
<dbReference type="RefSeq" id="WP_182384925.1">
    <property type="nucleotide sequence ID" value="NZ_CP059833.1"/>
</dbReference>
<dbReference type="GO" id="GO:0032977">
    <property type="term" value="F:membrane insertase activity"/>
    <property type="evidence" value="ECO:0007669"/>
    <property type="project" value="InterPro"/>
</dbReference>
<evidence type="ECO:0000256" key="11">
    <source>
        <dbReference type="ARBA" id="ARBA00033342"/>
    </source>
</evidence>
<evidence type="ECO:0000313" key="16">
    <source>
        <dbReference type="EMBL" id="QMV84115.1"/>
    </source>
</evidence>
<comment type="similarity">
    <text evidence="2">Belongs to the OXA1/ALB3/YidC family. Type 1 subfamily.</text>
</comment>
<proteinExistence type="inferred from homology"/>
<gene>
    <name evidence="16" type="primary">yidC</name>
    <name evidence="16" type="ORF">HW450_06900</name>
</gene>